<protein>
    <submittedName>
        <fullName evidence="2">Chaperone protein dnaJ 10</fullName>
    </submittedName>
</protein>
<dbReference type="PANTHER" id="PTHR44094">
    <property type="entry name" value="DNAJ HEAT SHOCK N-TERMINAL DOMAIN-CONTAINING PROTEIN"/>
    <property type="match status" value="1"/>
</dbReference>
<dbReference type="AlphaFoldDB" id="A0A438J2Q9"/>
<evidence type="ECO:0000259" key="1">
    <source>
        <dbReference type="Pfam" id="PF14308"/>
    </source>
</evidence>
<dbReference type="Proteomes" id="UP000288805">
    <property type="component" value="Unassembled WGS sequence"/>
</dbReference>
<dbReference type="InterPro" id="IPR026894">
    <property type="entry name" value="DnaJ_X"/>
</dbReference>
<dbReference type="PANTHER" id="PTHR44094:SF14">
    <property type="entry name" value="DNAJ HEAT SHOCK N-TERMINAL DOMAIN-CONTAINING PROTEIN"/>
    <property type="match status" value="1"/>
</dbReference>
<sequence length="131" mass="15025">MLNYFSHAENTVFGADTLHTIGYVYARQAAQELGKKVIYLGVPFLAEWVRNKGHFWKSQITAAKGAFQLLQLQEDIRRQFKMDGSGPENDVESHIRMNKDTLMNSLWKLNVVDIEVTLIHVCQLVNLSFIN</sequence>
<comment type="caution">
    <text evidence="2">The sequence shown here is derived from an EMBL/GenBank/DDBJ whole genome shotgun (WGS) entry which is preliminary data.</text>
</comment>
<dbReference type="Pfam" id="PF14308">
    <property type="entry name" value="DnaJ-X"/>
    <property type="match status" value="1"/>
</dbReference>
<reference evidence="2 3" key="1">
    <citation type="journal article" date="2018" name="PLoS Genet.">
        <title>Population sequencing reveals clonal diversity and ancestral inbreeding in the grapevine cultivar Chardonnay.</title>
        <authorList>
            <person name="Roach M.J."/>
            <person name="Johnson D.L."/>
            <person name="Bohlmann J."/>
            <person name="van Vuuren H.J."/>
            <person name="Jones S.J."/>
            <person name="Pretorius I.S."/>
            <person name="Schmidt S.A."/>
            <person name="Borneman A.R."/>
        </authorList>
    </citation>
    <scope>NUCLEOTIDE SEQUENCE [LARGE SCALE GENOMIC DNA]</scope>
    <source>
        <strain evidence="3">cv. Chardonnay</strain>
        <tissue evidence="2">Leaf</tissue>
    </source>
</reference>
<name>A0A438J2Q9_VITVI</name>
<dbReference type="EMBL" id="QGNW01000066">
    <property type="protein sequence ID" value="RVX03239.1"/>
    <property type="molecule type" value="Genomic_DNA"/>
</dbReference>
<evidence type="ECO:0000313" key="2">
    <source>
        <dbReference type="EMBL" id="RVX03239.1"/>
    </source>
</evidence>
<feature type="domain" description="DNAJ-containing protein X-domain" evidence="1">
    <location>
        <begin position="9"/>
        <end position="125"/>
    </location>
</feature>
<gene>
    <name evidence="2" type="primary">ATJ10_7</name>
    <name evidence="2" type="ORF">CK203_019992</name>
</gene>
<evidence type="ECO:0000313" key="3">
    <source>
        <dbReference type="Proteomes" id="UP000288805"/>
    </source>
</evidence>
<accession>A0A438J2Q9</accession>
<dbReference type="InterPro" id="IPR052423">
    <property type="entry name" value="EMIR"/>
</dbReference>
<proteinExistence type="predicted"/>
<organism evidence="2 3">
    <name type="scientific">Vitis vinifera</name>
    <name type="common">Grape</name>
    <dbReference type="NCBI Taxonomy" id="29760"/>
    <lineage>
        <taxon>Eukaryota</taxon>
        <taxon>Viridiplantae</taxon>
        <taxon>Streptophyta</taxon>
        <taxon>Embryophyta</taxon>
        <taxon>Tracheophyta</taxon>
        <taxon>Spermatophyta</taxon>
        <taxon>Magnoliopsida</taxon>
        <taxon>eudicotyledons</taxon>
        <taxon>Gunneridae</taxon>
        <taxon>Pentapetalae</taxon>
        <taxon>rosids</taxon>
        <taxon>Vitales</taxon>
        <taxon>Vitaceae</taxon>
        <taxon>Viteae</taxon>
        <taxon>Vitis</taxon>
    </lineage>
</organism>